<evidence type="ECO:0000313" key="2">
    <source>
        <dbReference type="EMBL" id="KUM57649.1"/>
    </source>
</evidence>
<organism evidence="2 3">
    <name type="scientific">Penicillium freii</name>
    <dbReference type="NCBI Taxonomy" id="48697"/>
    <lineage>
        <taxon>Eukaryota</taxon>
        <taxon>Fungi</taxon>
        <taxon>Dikarya</taxon>
        <taxon>Ascomycota</taxon>
        <taxon>Pezizomycotina</taxon>
        <taxon>Eurotiomycetes</taxon>
        <taxon>Eurotiomycetidae</taxon>
        <taxon>Eurotiales</taxon>
        <taxon>Aspergillaceae</taxon>
        <taxon>Penicillium</taxon>
    </lineage>
</organism>
<keyword evidence="3" id="KW-1185">Reference proteome</keyword>
<feature type="compositionally biased region" description="Polar residues" evidence="1">
    <location>
        <begin position="17"/>
        <end position="27"/>
    </location>
</feature>
<feature type="compositionally biased region" description="Basic and acidic residues" evidence="1">
    <location>
        <begin position="29"/>
        <end position="47"/>
    </location>
</feature>
<protein>
    <submittedName>
        <fullName evidence="2">Uncharacterized protein</fullName>
    </submittedName>
</protein>
<dbReference type="EMBL" id="LLXE01000346">
    <property type="protein sequence ID" value="KUM57649.1"/>
    <property type="molecule type" value="Genomic_DNA"/>
</dbReference>
<feature type="region of interest" description="Disordered" evidence="1">
    <location>
        <begin position="17"/>
        <end position="73"/>
    </location>
</feature>
<evidence type="ECO:0000313" key="3">
    <source>
        <dbReference type="Proteomes" id="UP000055045"/>
    </source>
</evidence>
<reference evidence="2 3" key="1">
    <citation type="submission" date="2015-10" db="EMBL/GenBank/DDBJ databases">
        <title>Genome sequencing of Penicillium freii.</title>
        <authorList>
            <person name="Nguyen H.D."/>
            <person name="Visagie C.M."/>
            <person name="Seifert K.A."/>
        </authorList>
    </citation>
    <scope>NUCLEOTIDE SEQUENCE [LARGE SCALE GENOMIC DNA]</scope>
    <source>
        <strain evidence="2 3">DAOM 242723</strain>
    </source>
</reference>
<evidence type="ECO:0000256" key="1">
    <source>
        <dbReference type="SAM" id="MobiDB-lite"/>
    </source>
</evidence>
<name>A0A101MBS4_PENFR</name>
<accession>A0A101MBS4</accession>
<proteinExistence type="predicted"/>
<dbReference type="AlphaFoldDB" id="A0A101MBS4"/>
<gene>
    <name evidence="2" type="ORF">ACN42_g9528</name>
</gene>
<comment type="caution">
    <text evidence="2">The sequence shown here is derived from an EMBL/GenBank/DDBJ whole genome shotgun (WGS) entry which is preliminary data.</text>
</comment>
<sequence length="113" mass="12680">MSTQRYFQKALSCLSSNARTARTSSPVKTADEKGCEKNPDAQQQEKRKPVRRGTRVNKYSLSAQPPVPPNGLKTYLQLTEADAPNLPRLDLRVSPDFQRGALFNQSINQSKFN</sequence>
<dbReference type="Proteomes" id="UP000055045">
    <property type="component" value="Unassembled WGS sequence"/>
</dbReference>